<dbReference type="Gene3D" id="1.10.30.10">
    <property type="entry name" value="High mobility group box domain"/>
    <property type="match status" value="1"/>
</dbReference>
<feature type="region of interest" description="Disordered" evidence="5">
    <location>
        <begin position="311"/>
        <end position="339"/>
    </location>
</feature>
<dbReference type="FunFam" id="1.10.30.10:FF:000041">
    <property type="entry name" value="HMG box family protein"/>
    <property type="match status" value="1"/>
</dbReference>
<feature type="compositionally biased region" description="Low complexity" evidence="5">
    <location>
        <begin position="57"/>
        <end position="66"/>
    </location>
</feature>
<feature type="compositionally biased region" description="Basic and acidic residues" evidence="5">
    <location>
        <begin position="194"/>
        <end position="206"/>
    </location>
</feature>
<dbReference type="GO" id="GO:0000122">
    <property type="term" value="P:negative regulation of transcription by RNA polymerase II"/>
    <property type="evidence" value="ECO:0007669"/>
    <property type="project" value="TreeGrafter"/>
</dbReference>
<keyword evidence="4" id="KW-0539">Nucleus</keyword>
<dbReference type="EMBL" id="ML978129">
    <property type="protein sequence ID" value="KAF2096849.1"/>
    <property type="molecule type" value="Genomic_DNA"/>
</dbReference>
<feature type="DNA-binding region" description="HMG box" evidence="4">
    <location>
        <begin position="147"/>
        <end position="215"/>
    </location>
</feature>
<name>A0A9P4M8I4_9PEZI</name>
<evidence type="ECO:0000256" key="1">
    <source>
        <dbReference type="ARBA" id="ARBA00023015"/>
    </source>
</evidence>
<dbReference type="PROSITE" id="PS50118">
    <property type="entry name" value="HMG_BOX_2"/>
    <property type="match status" value="1"/>
</dbReference>
<feature type="region of interest" description="Disordered" evidence="5">
    <location>
        <begin position="1"/>
        <end position="144"/>
    </location>
</feature>
<feature type="region of interest" description="Disordered" evidence="5">
    <location>
        <begin position="182"/>
        <end position="282"/>
    </location>
</feature>
<dbReference type="InterPro" id="IPR009071">
    <property type="entry name" value="HMG_box_dom"/>
</dbReference>
<feature type="compositionally biased region" description="Basic and acidic residues" evidence="5">
    <location>
        <begin position="123"/>
        <end position="135"/>
    </location>
</feature>
<dbReference type="PANTHER" id="PTHR10270">
    <property type="entry name" value="SOX TRANSCRIPTION FACTOR"/>
    <property type="match status" value="1"/>
</dbReference>
<gene>
    <name evidence="7" type="ORF">NA57DRAFT_42478</name>
</gene>
<feature type="region of interest" description="Disordered" evidence="5">
    <location>
        <begin position="548"/>
        <end position="594"/>
    </location>
</feature>
<evidence type="ECO:0000313" key="8">
    <source>
        <dbReference type="Proteomes" id="UP000799772"/>
    </source>
</evidence>
<dbReference type="GO" id="GO:0001228">
    <property type="term" value="F:DNA-binding transcription activator activity, RNA polymerase II-specific"/>
    <property type="evidence" value="ECO:0007669"/>
    <property type="project" value="TreeGrafter"/>
</dbReference>
<dbReference type="InterPro" id="IPR050140">
    <property type="entry name" value="SRY-related_HMG-box_TF-like"/>
</dbReference>
<proteinExistence type="predicted"/>
<feature type="compositionally biased region" description="Acidic residues" evidence="5">
    <location>
        <begin position="548"/>
        <end position="565"/>
    </location>
</feature>
<dbReference type="Proteomes" id="UP000799772">
    <property type="component" value="Unassembled WGS sequence"/>
</dbReference>
<dbReference type="AlphaFoldDB" id="A0A9P4M8I4"/>
<feature type="compositionally biased region" description="Low complexity" evidence="5">
    <location>
        <begin position="1"/>
        <end position="34"/>
    </location>
</feature>
<dbReference type="OrthoDB" id="6247875at2759"/>
<keyword evidence="8" id="KW-1185">Reference proteome</keyword>
<reference evidence="7" key="1">
    <citation type="journal article" date="2020" name="Stud. Mycol.">
        <title>101 Dothideomycetes genomes: a test case for predicting lifestyles and emergence of pathogens.</title>
        <authorList>
            <person name="Haridas S."/>
            <person name="Albert R."/>
            <person name="Binder M."/>
            <person name="Bloem J."/>
            <person name="Labutti K."/>
            <person name="Salamov A."/>
            <person name="Andreopoulos B."/>
            <person name="Baker S."/>
            <person name="Barry K."/>
            <person name="Bills G."/>
            <person name="Bluhm B."/>
            <person name="Cannon C."/>
            <person name="Castanera R."/>
            <person name="Culley D."/>
            <person name="Daum C."/>
            <person name="Ezra D."/>
            <person name="Gonzalez J."/>
            <person name="Henrissat B."/>
            <person name="Kuo A."/>
            <person name="Liang C."/>
            <person name="Lipzen A."/>
            <person name="Lutzoni F."/>
            <person name="Magnuson J."/>
            <person name="Mondo S."/>
            <person name="Nolan M."/>
            <person name="Ohm R."/>
            <person name="Pangilinan J."/>
            <person name="Park H.-J."/>
            <person name="Ramirez L."/>
            <person name="Alfaro M."/>
            <person name="Sun H."/>
            <person name="Tritt A."/>
            <person name="Yoshinaga Y."/>
            <person name="Zwiers L.-H."/>
            <person name="Turgeon B."/>
            <person name="Goodwin S."/>
            <person name="Spatafora J."/>
            <person name="Crous P."/>
            <person name="Grigoriev I."/>
        </authorList>
    </citation>
    <scope>NUCLEOTIDE SEQUENCE</scope>
    <source>
        <strain evidence="7">CBS 133067</strain>
    </source>
</reference>
<comment type="caution">
    <text evidence="7">The sequence shown here is derived from an EMBL/GenBank/DDBJ whole genome shotgun (WGS) entry which is preliminary data.</text>
</comment>
<dbReference type="CDD" id="cd01389">
    <property type="entry name" value="HMG-box_ROX1-like"/>
    <property type="match status" value="1"/>
</dbReference>
<evidence type="ECO:0000313" key="7">
    <source>
        <dbReference type="EMBL" id="KAF2096849.1"/>
    </source>
</evidence>
<evidence type="ECO:0000256" key="4">
    <source>
        <dbReference type="PROSITE-ProRule" id="PRU00267"/>
    </source>
</evidence>
<feature type="compositionally biased region" description="Low complexity" evidence="5">
    <location>
        <begin position="253"/>
        <end position="271"/>
    </location>
</feature>
<keyword evidence="1" id="KW-0805">Transcription regulation</keyword>
<feature type="domain" description="HMG box" evidence="6">
    <location>
        <begin position="147"/>
        <end position="215"/>
    </location>
</feature>
<feature type="compositionally biased region" description="Basic and acidic residues" evidence="5">
    <location>
        <begin position="568"/>
        <end position="580"/>
    </location>
</feature>
<feature type="region of interest" description="Disordered" evidence="5">
    <location>
        <begin position="358"/>
        <end position="396"/>
    </location>
</feature>
<dbReference type="GO" id="GO:0005634">
    <property type="term" value="C:nucleus"/>
    <property type="evidence" value="ECO:0007669"/>
    <property type="project" value="UniProtKB-UniRule"/>
</dbReference>
<evidence type="ECO:0000256" key="5">
    <source>
        <dbReference type="SAM" id="MobiDB-lite"/>
    </source>
</evidence>
<feature type="compositionally biased region" description="Acidic residues" evidence="5">
    <location>
        <begin position="108"/>
        <end position="118"/>
    </location>
</feature>
<keyword evidence="2 4" id="KW-0238">DNA-binding</keyword>
<dbReference type="SMART" id="SM00398">
    <property type="entry name" value="HMG"/>
    <property type="match status" value="1"/>
</dbReference>
<dbReference type="GO" id="GO:0030154">
    <property type="term" value="P:cell differentiation"/>
    <property type="evidence" value="ECO:0007669"/>
    <property type="project" value="TreeGrafter"/>
</dbReference>
<accession>A0A9P4M8I4</accession>
<dbReference type="InterPro" id="IPR036910">
    <property type="entry name" value="HMG_box_dom_sf"/>
</dbReference>
<keyword evidence="3" id="KW-0804">Transcription</keyword>
<protein>
    <recommendedName>
        <fullName evidence="6">HMG box domain-containing protein</fullName>
    </recommendedName>
</protein>
<dbReference type="Pfam" id="PF00505">
    <property type="entry name" value="HMG_box"/>
    <property type="match status" value="1"/>
</dbReference>
<evidence type="ECO:0000259" key="6">
    <source>
        <dbReference type="PROSITE" id="PS50118"/>
    </source>
</evidence>
<dbReference type="GO" id="GO:0000978">
    <property type="term" value="F:RNA polymerase II cis-regulatory region sequence-specific DNA binding"/>
    <property type="evidence" value="ECO:0007669"/>
    <property type="project" value="TreeGrafter"/>
</dbReference>
<evidence type="ECO:0000256" key="2">
    <source>
        <dbReference type="ARBA" id="ARBA00023125"/>
    </source>
</evidence>
<organism evidence="7 8">
    <name type="scientific">Rhizodiscina lignyota</name>
    <dbReference type="NCBI Taxonomy" id="1504668"/>
    <lineage>
        <taxon>Eukaryota</taxon>
        <taxon>Fungi</taxon>
        <taxon>Dikarya</taxon>
        <taxon>Ascomycota</taxon>
        <taxon>Pezizomycotina</taxon>
        <taxon>Dothideomycetes</taxon>
        <taxon>Pleosporomycetidae</taxon>
        <taxon>Aulographales</taxon>
        <taxon>Rhizodiscinaceae</taxon>
        <taxon>Rhizodiscina</taxon>
    </lineage>
</organism>
<dbReference type="SUPFAM" id="SSF47095">
    <property type="entry name" value="HMG-box"/>
    <property type="match status" value="1"/>
</dbReference>
<sequence>MSTATAAPPKAWTASERDSSPGPNSRRSSKNSSKVVDTDADAASRRAFAKNEKVPVTRRTSTATSTRSHKSESSNKAAKGNDDGPLTPKSSPHVRTTRKRAAETMEETKDDEEIDAEEMSPTHTRDNSGDSRDSTKSVCLCQPAPKIPRPRNAFMLYRQAHQASVAAQNPGIPNPDISKIIGRQWHSSPPSVKENWKKLAEQEKVRHQQQHPGYRYRPRRNDRRGSISDTGGSNIGGGDKTRCEKCGGSRSITTTSPNAATAPVPASPAVADDSHPATPVTRYLPNMNALSLQSPYARRTRIGPAGLHINAAASRQRLPEDVPSPGSPDSKRRRYNGPQPAYYHRAGVAPGTPYAFPPPGHTALPPVGHSRRESLPRPSELFRTSPPHTASLMGPPPTPRPINVGPHSQGIPSAGLDTSFRDPRVVGAAVMKLPFLWKLERLRRISPPIDTMVTTPNSGPSSKSTRGAIVAVEGRNRKSVDDLSAWLEGFLNRGADHDVRIQDGPKGPDLREKASIAEYLEVIGHWHKLSKAILDFIQPAERALEAIQEDDGDESEDEAMEDASAAEEQARSDEGERTSTQERTAVSEAEAEGKAPAPLGRIPLLIFKTFSLQACDRYACTIPINDTYGPSDHWVWMATLWRGIPGADITIYIKEVDVEKGKIGEVDKEESGVKCLIVHKERGRDIEERALRRLGFELGEWIREVSSLARK</sequence>
<dbReference type="PANTHER" id="PTHR10270:SF320">
    <property type="entry name" value="BOX TRANSCRIPTIONAL REGULATOR, PUTATIVE (AFU_ORTHOLOGUE AFUA_4G10820)-RELATED"/>
    <property type="match status" value="1"/>
</dbReference>
<evidence type="ECO:0000256" key="3">
    <source>
        <dbReference type="ARBA" id="ARBA00023163"/>
    </source>
</evidence>